<evidence type="ECO:0000313" key="2">
    <source>
        <dbReference type="EMBL" id="TDE04576.1"/>
    </source>
</evidence>
<dbReference type="RefSeq" id="WP_132110233.1">
    <property type="nucleotide sequence ID" value="NZ_SMFO01000004.1"/>
</dbReference>
<name>A0A4R5CVU4_9FLAO</name>
<dbReference type="AlphaFoldDB" id="A0A4R5CVU4"/>
<dbReference type="Pfam" id="PF00535">
    <property type="entry name" value="Glycos_transf_2"/>
    <property type="match status" value="1"/>
</dbReference>
<dbReference type="SUPFAM" id="SSF53448">
    <property type="entry name" value="Nucleotide-diphospho-sugar transferases"/>
    <property type="match status" value="1"/>
</dbReference>
<proteinExistence type="predicted"/>
<dbReference type="Gene3D" id="3.90.550.10">
    <property type="entry name" value="Spore Coat Polysaccharide Biosynthesis Protein SpsA, Chain A"/>
    <property type="match status" value="1"/>
</dbReference>
<comment type="caution">
    <text evidence="2">The sequence shown here is derived from an EMBL/GenBank/DDBJ whole genome shotgun (WGS) entry which is preliminary data.</text>
</comment>
<protein>
    <submittedName>
        <fullName evidence="2">Glycosyltransferase</fullName>
    </submittedName>
</protein>
<keyword evidence="3" id="KW-1185">Reference proteome</keyword>
<dbReference type="PANTHER" id="PTHR22916:SF67">
    <property type="entry name" value="COLANIC ACID BIOSYNTHESIS GLYCOSYL TRANSFERASE WCAE-RELATED"/>
    <property type="match status" value="1"/>
</dbReference>
<dbReference type="PANTHER" id="PTHR22916">
    <property type="entry name" value="GLYCOSYLTRANSFERASE"/>
    <property type="match status" value="1"/>
</dbReference>
<feature type="domain" description="Glycosyltransferase 2-like" evidence="1">
    <location>
        <begin position="4"/>
        <end position="98"/>
    </location>
</feature>
<accession>A0A4R5CVU4</accession>
<evidence type="ECO:0000259" key="1">
    <source>
        <dbReference type="Pfam" id="PF00535"/>
    </source>
</evidence>
<reference evidence="2 3" key="1">
    <citation type="submission" date="2019-03" db="EMBL/GenBank/DDBJ databases">
        <title>Flavobacterium TSA-D2 sp. nov., isolated from arctic soil.</title>
        <authorList>
            <person name="Chaudhary D.K."/>
        </authorList>
    </citation>
    <scope>NUCLEOTIDE SEQUENCE [LARGE SCALE GENOMIC DNA]</scope>
    <source>
        <strain evidence="2 3">TSA-D2</strain>
    </source>
</reference>
<dbReference type="EMBL" id="SMFO01000004">
    <property type="protein sequence ID" value="TDE04576.1"/>
    <property type="molecule type" value="Genomic_DNA"/>
</dbReference>
<evidence type="ECO:0000313" key="3">
    <source>
        <dbReference type="Proteomes" id="UP000294597"/>
    </source>
</evidence>
<sequence>MVLSIITINYNNFDGLKKTVESVINQTWNEFEYIVIDGGSTDGSKEYIESQSSKINYWISEKDSGIYNAMNKGIKVANGQYLLFLNSGDDLIDNDILKTANSKLVDKELVYFDINVIGENAFYVKNCPDFLSFSYLFKETLPHQSTFIKKELFDRVGYYDESLKIVADWKFFIIALTKKEATYKHVDAVLSNFYLDGLSSTNDFSQERRVVLELLFTEYLSDYDELFENRKKLSNMQDYMNSNRLKMLIEIEKTTFGRKFLSYLFRILIVFFSKKKVKEVLNTH</sequence>
<dbReference type="InterPro" id="IPR001173">
    <property type="entry name" value="Glyco_trans_2-like"/>
</dbReference>
<keyword evidence="2" id="KW-0808">Transferase</keyword>
<organism evidence="2 3">
    <name type="scientific">Flavobacterium hiemivividum</name>
    <dbReference type="NCBI Taxonomy" id="2541734"/>
    <lineage>
        <taxon>Bacteria</taxon>
        <taxon>Pseudomonadati</taxon>
        <taxon>Bacteroidota</taxon>
        <taxon>Flavobacteriia</taxon>
        <taxon>Flavobacteriales</taxon>
        <taxon>Flavobacteriaceae</taxon>
        <taxon>Flavobacterium</taxon>
    </lineage>
</organism>
<dbReference type="CDD" id="cd06433">
    <property type="entry name" value="GT_2_WfgS_like"/>
    <property type="match status" value="1"/>
</dbReference>
<dbReference type="InterPro" id="IPR029044">
    <property type="entry name" value="Nucleotide-diphossugar_trans"/>
</dbReference>
<gene>
    <name evidence="2" type="ORF">E0F98_07970</name>
</gene>
<dbReference type="Proteomes" id="UP000294597">
    <property type="component" value="Unassembled WGS sequence"/>
</dbReference>
<dbReference type="GO" id="GO:0016758">
    <property type="term" value="F:hexosyltransferase activity"/>
    <property type="evidence" value="ECO:0007669"/>
    <property type="project" value="UniProtKB-ARBA"/>
</dbReference>